<evidence type="ECO:0000256" key="5">
    <source>
        <dbReference type="ARBA" id="ARBA00022989"/>
    </source>
</evidence>
<dbReference type="Gene3D" id="1.20.81.30">
    <property type="entry name" value="Type II secretion system (T2SS), domain F"/>
    <property type="match status" value="1"/>
</dbReference>
<sequence length="113" mass="12413">MAINSVSNEYLKESLKDVPDRVGKGESVTKALKDVKILPPLFINLLETGETSGELQSMLNTISQVYDDLTEKIINRWVSLIEPLMMLFIGVIVAVIVVSVIIPITDISAGKIK</sequence>
<feature type="transmembrane region" description="Helical" evidence="7">
    <location>
        <begin position="84"/>
        <end position="104"/>
    </location>
</feature>
<feature type="domain" description="Type II secretion system protein GspF" evidence="8">
    <location>
        <begin position="4"/>
        <end position="103"/>
    </location>
</feature>
<evidence type="ECO:0000256" key="3">
    <source>
        <dbReference type="ARBA" id="ARBA00022475"/>
    </source>
</evidence>
<keyword evidence="5 7" id="KW-1133">Transmembrane helix</keyword>
<accession>A0A146JB08</accession>
<dbReference type="GO" id="GO:0005886">
    <property type="term" value="C:plasma membrane"/>
    <property type="evidence" value="ECO:0007669"/>
    <property type="project" value="UniProtKB-SubCell"/>
</dbReference>
<organism evidence="9">
    <name type="scientific">uncultured Aquificaceae bacterium</name>
    <dbReference type="NCBI Taxonomy" id="374108"/>
    <lineage>
        <taxon>Bacteria</taxon>
        <taxon>Pseudomonadati</taxon>
        <taxon>Aquificota</taxon>
        <taxon>Aquificia</taxon>
        <taxon>Aquificales</taxon>
        <taxon>Aquificaceae</taxon>
        <taxon>environmental samples</taxon>
    </lineage>
</organism>
<keyword evidence="6 7" id="KW-0472">Membrane</keyword>
<proteinExistence type="inferred from homology"/>
<evidence type="ECO:0000256" key="7">
    <source>
        <dbReference type="SAM" id="Phobius"/>
    </source>
</evidence>
<dbReference type="InterPro" id="IPR018076">
    <property type="entry name" value="T2SS_GspF_dom"/>
</dbReference>
<dbReference type="InterPro" id="IPR003004">
    <property type="entry name" value="GspF/PilC"/>
</dbReference>
<evidence type="ECO:0000313" key="9">
    <source>
        <dbReference type="EMBL" id="BAU79771.1"/>
    </source>
</evidence>
<reference evidence="9" key="1">
    <citation type="journal article" date="2016" name="Microbes Environ.">
        <title>In Situ Gene Expression Responsible for Sulfide Oxidation and CO2 Fixation of an Uncultured Large Sausage-Shaped Aquificae Bacterium in a Sulfidic Hot Spring.</title>
        <authorList>
            <person name="Tamazawa S."/>
            <person name="Yamamoto K."/>
            <person name="Takasaki K."/>
            <person name="Mitani Y."/>
            <person name="Hanada S."/>
            <person name="Kamagata Y."/>
            <person name="Tamaki H."/>
        </authorList>
    </citation>
    <scope>NUCLEOTIDE SEQUENCE</scope>
</reference>
<evidence type="ECO:0000256" key="2">
    <source>
        <dbReference type="ARBA" id="ARBA00005745"/>
    </source>
</evidence>
<evidence type="ECO:0000256" key="6">
    <source>
        <dbReference type="ARBA" id="ARBA00023136"/>
    </source>
</evidence>
<dbReference type="EMBL" id="LC145114">
    <property type="protein sequence ID" value="BAU79771.1"/>
    <property type="molecule type" value="Genomic_DNA"/>
</dbReference>
<evidence type="ECO:0000259" key="8">
    <source>
        <dbReference type="Pfam" id="PF00482"/>
    </source>
</evidence>
<dbReference type="InterPro" id="IPR042094">
    <property type="entry name" value="T2SS_GspF_sf"/>
</dbReference>
<dbReference type="PANTHER" id="PTHR30012:SF0">
    <property type="entry name" value="TYPE II SECRETION SYSTEM PROTEIN F-RELATED"/>
    <property type="match status" value="1"/>
</dbReference>
<evidence type="ECO:0000256" key="1">
    <source>
        <dbReference type="ARBA" id="ARBA00004651"/>
    </source>
</evidence>
<comment type="subcellular location">
    <subcellularLocation>
        <location evidence="1">Cell membrane</location>
        <topology evidence="1">Multi-pass membrane protein</topology>
    </subcellularLocation>
</comment>
<keyword evidence="4 7" id="KW-0812">Transmembrane</keyword>
<dbReference type="PANTHER" id="PTHR30012">
    <property type="entry name" value="GENERAL SECRETION PATHWAY PROTEIN"/>
    <property type="match status" value="1"/>
</dbReference>
<comment type="similarity">
    <text evidence="2">Belongs to the GSP F family.</text>
</comment>
<evidence type="ECO:0000256" key="4">
    <source>
        <dbReference type="ARBA" id="ARBA00022692"/>
    </source>
</evidence>
<dbReference type="AlphaFoldDB" id="A0A146JB08"/>
<keyword evidence="3" id="KW-1003">Cell membrane</keyword>
<protein>
    <submittedName>
        <fullName evidence="9">Putative fimbrial assembly protein PilC</fullName>
    </submittedName>
</protein>
<dbReference type="Pfam" id="PF00482">
    <property type="entry name" value="T2SSF"/>
    <property type="match status" value="1"/>
</dbReference>
<name>A0A146JB08_9AQUI</name>